<reference evidence="1 2" key="1">
    <citation type="submission" date="2019-03" db="EMBL/GenBank/DDBJ databases">
        <title>First draft genome of Liparis tanakae, snailfish: a comprehensive survey of snailfish specific genes.</title>
        <authorList>
            <person name="Kim W."/>
            <person name="Song I."/>
            <person name="Jeong J.-H."/>
            <person name="Kim D."/>
            <person name="Kim S."/>
            <person name="Ryu S."/>
            <person name="Song J.Y."/>
            <person name="Lee S.K."/>
        </authorList>
    </citation>
    <scope>NUCLEOTIDE SEQUENCE [LARGE SCALE GENOMIC DNA]</scope>
    <source>
        <tissue evidence="1">Muscle</tissue>
    </source>
</reference>
<dbReference type="EMBL" id="SRLO01000356">
    <property type="protein sequence ID" value="TNN59450.1"/>
    <property type="molecule type" value="Genomic_DNA"/>
</dbReference>
<name>A0A4Z2H1X0_9TELE</name>
<accession>A0A4Z2H1X0</accession>
<protein>
    <submittedName>
        <fullName evidence="1">Uncharacterized protein</fullName>
    </submittedName>
</protein>
<comment type="caution">
    <text evidence="1">The sequence shown here is derived from an EMBL/GenBank/DDBJ whole genome shotgun (WGS) entry which is preliminary data.</text>
</comment>
<dbReference type="AlphaFoldDB" id="A0A4Z2H1X0"/>
<evidence type="ECO:0000313" key="1">
    <source>
        <dbReference type="EMBL" id="TNN59450.1"/>
    </source>
</evidence>
<gene>
    <name evidence="1" type="ORF">EYF80_030365</name>
</gene>
<proteinExistence type="predicted"/>
<keyword evidence="2" id="KW-1185">Reference proteome</keyword>
<sequence length="171" mass="18622">MVSFTYVNKSASELDKQNPSSLLPSLLLLSPSLSPSFPPSLFGDSQVRAASVVVVLRNRARASNILLADDTQQSLSLTLSVLDLGPSKVDWSLLDLGLSKGDWSLLDLGLSKGDWSLLDLGLSEVDWSLLDLGLSTVDWSLLDLGLSKVDWSLLDLGLSMVDWSLTFKRSW</sequence>
<organism evidence="1 2">
    <name type="scientific">Liparis tanakae</name>
    <name type="common">Tanaka's snailfish</name>
    <dbReference type="NCBI Taxonomy" id="230148"/>
    <lineage>
        <taxon>Eukaryota</taxon>
        <taxon>Metazoa</taxon>
        <taxon>Chordata</taxon>
        <taxon>Craniata</taxon>
        <taxon>Vertebrata</taxon>
        <taxon>Euteleostomi</taxon>
        <taxon>Actinopterygii</taxon>
        <taxon>Neopterygii</taxon>
        <taxon>Teleostei</taxon>
        <taxon>Neoteleostei</taxon>
        <taxon>Acanthomorphata</taxon>
        <taxon>Eupercaria</taxon>
        <taxon>Perciformes</taxon>
        <taxon>Cottioidei</taxon>
        <taxon>Cottales</taxon>
        <taxon>Liparidae</taxon>
        <taxon>Liparis</taxon>
    </lineage>
</organism>
<dbReference type="Proteomes" id="UP000314294">
    <property type="component" value="Unassembled WGS sequence"/>
</dbReference>
<evidence type="ECO:0000313" key="2">
    <source>
        <dbReference type="Proteomes" id="UP000314294"/>
    </source>
</evidence>